<dbReference type="KEGG" id="jda:BW727_100101"/>
<keyword evidence="1" id="KW-0472">Membrane</keyword>
<accession>A0A1S6ILX8</accession>
<protein>
    <submittedName>
        <fullName evidence="2">Uncharacterized protein</fullName>
    </submittedName>
</protein>
<organism evidence="2 3">
    <name type="scientific">Jeotgalibaca dankookensis</name>
    <dbReference type="NCBI Taxonomy" id="708126"/>
    <lineage>
        <taxon>Bacteria</taxon>
        <taxon>Bacillati</taxon>
        <taxon>Bacillota</taxon>
        <taxon>Bacilli</taxon>
        <taxon>Lactobacillales</taxon>
        <taxon>Carnobacteriaceae</taxon>
        <taxon>Jeotgalibaca</taxon>
    </lineage>
</organism>
<evidence type="ECO:0000313" key="2">
    <source>
        <dbReference type="EMBL" id="AQS52511.1"/>
    </source>
</evidence>
<feature type="transmembrane region" description="Helical" evidence="1">
    <location>
        <begin position="6"/>
        <end position="30"/>
    </location>
</feature>
<keyword evidence="3" id="KW-1185">Reference proteome</keyword>
<dbReference type="EMBL" id="CP019728">
    <property type="protein sequence ID" value="AQS52511.1"/>
    <property type="molecule type" value="Genomic_DNA"/>
</dbReference>
<evidence type="ECO:0000256" key="1">
    <source>
        <dbReference type="SAM" id="Phobius"/>
    </source>
</evidence>
<dbReference type="Proteomes" id="UP000188993">
    <property type="component" value="Chromosome"/>
</dbReference>
<keyword evidence="1" id="KW-1133">Transmembrane helix</keyword>
<name>A0A1S6ILX8_9LACT</name>
<reference evidence="2 3" key="1">
    <citation type="journal article" date="2014" name="Int. J. Syst. Evol. Microbiol.">
        <title>Jeotgalibaca dankookensis gen. nov., sp. nov., a member of the family Carnobacteriaceae, isolated from seujeot (Korean traditional food).</title>
        <authorList>
            <person name="Lee D.G."/>
            <person name="Trujillo M.E."/>
            <person name="Kang H."/>
            <person name="Ahn T.Y."/>
        </authorList>
    </citation>
    <scope>NUCLEOTIDE SEQUENCE [LARGE SCALE GENOMIC DNA]</scope>
    <source>
        <strain evidence="2 3">EX-07</strain>
    </source>
</reference>
<evidence type="ECO:0000313" key="3">
    <source>
        <dbReference type="Proteomes" id="UP000188993"/>
    </source>
</evidence>
<dbReference type="RefSeq" id="WP_156179545.1">
    <property type="nucleotide sequence ID" value="NZ_BBYN01000005.1"/>
</dbReference>
<sequence>MGELIFWVIIGVIWLTIILDMGTDIIISILRRWNEYKLEVKRMKNEDNQY</sequence>
<keyword evidence="1" id="KW-0812">Transmembrane</keyword>
<gene>
    <name evidence="2" type="ORF">BW727_100101</name>
</gene>
<proteinExistence type="predicted"/>
<dbReference type="AlphaFoldDB" id="A0A1S6ILX8"/>